<proteinExistence type="inferred from homology"/>
<organism evidence="6 7">
    <name type="scientific">Saccharothrix coeruleofusca</name>
    <dbReference type="NCBI Taxonomy" id="33919"/>
    <lineage>
        <taxon>Bacteria</taxon>
        <taxon>Bacillati</taxon>
        <taxon>Actinomycetota</taxon>
        <taxon>Actinomycetes</taxon>
        <taxon>Pseudonocardiales</taxon>
        <taxon>Pseudonocardiaceae</taxon>
        <taxon>Saccharothrix</taxon>
    </lineage>
</organism>
<evidence type="ECO:0000259" key="5">
    <source>
        <dbReference type="Pfam" id="PF06441"/>
    </source>
</evidence>
<evidence type="ECO:0000256" key="1">
    <source>
        <dbReference type="ARBA" id="ARBA00010088"/>
    </source>
</evidence>
<dbReference type="PANTHER" id="PTHR21661:SF35">
    <property type="entry name" value="EPOXIDE HYDROLASE"/>
    <property type="match status" value="1"/>
</dbReference>
<keyword evidence="7" id="KW-1185">Reference proteome</keyword>
<keyword evidence="3 6" id="KW-0378">Hydrolase</keyword>
<protein>
    <submittedName>
        <fullName evidence="6">Microsomal epoxide hydrolase</fullName>
    </submittedName>
</protein>
<accession>A0A918AUV2</accession>
<evidence type="ECO:0000313" key="6">
    <source>
        <dbReference type="EMBL" id="GGP87616.1"/>
    </source>
</evidence>
<reference evidence="6" key="1">
    <citation type="journal article" date="2014" name="Int. J. Syst. Evol. Microbiol.">
        <title>Complete genome sequence of Corynebacterium casei LMG S-19264T (=DSM 44701T), isolated from a smear-ripened cheese.</title>
        <authorList>
            <consortium name="US DOE Joint Genome Institute (JGI-PGF)"/>
            <person name="Walter F."/>
            <person name="Albersmeier A."/>
            <person name="Kalinowski J."/>
            <person name="Ruckert C."/>
        </authorList>
    </citation>
    <scope>NUCLEOTIDE SEQUENCE</scope>
    <source>
        <strain evidence="6">JCM 3313</strain>
    </source>
</reference>
<dbReference type="InterPro" id="IPR016292">
    <property type="entry name" value="Epoxide_hydrolase"/>
</dbReference>
<gene>
    <name evidence="6" type="ORF">GCM10010185_71540</name>
</gene>
<evidence type="ECO:0000256" key="4">
    <source>
        <dbReference type="PIRSR" id="PIRSR001112-1"/>
    </source>
</evidence>
<comment type="similarity">
    <text evidence="1">Belongs to the peptidase S33 family.</text>
</comment>
<dbReference type="PRINTS" id="PR00412">
    <property type="entry name" value="EPOXHYDRLASE"/>
</dbReference>
<dbReference type="Pfam" id="PF06441">
    <property type="entry name" value="EHN"/>
    <property type="match status" value="1"/>
</dbReference>
<dbReference type="Proteomes" id="UP000639606">
    <property type="component" value="Unassembled WGS sequence"/>
</dbReference>
<feature type="domain" description="Epoxide hydrolase N-terminal" evidence="5">
    <location>
        <begin position="5"/>
        <end position="110"/>
    </location>
</feature>
<comment type="caution">
    <text evidence="6">The sequence shown here is derived from an EMBL/GenBank/DDBJ whole genome shotgun (WGS) entry which is preliminary data.</text>
</comment>
<name>A0A918AUV2_9PSEU</name>
<sequence length="373" mass="41746">MNTDIRPFRIDIPQEDLDDLRARLGRTRWPRPLPGDQWRRGVPVDYLRELVEYWRDGYDWRAHEARLNGFPQHTTEIDGHEVHFLHVRSTAPDAVPLILTHGWPNSFVEFADLIGPLSKDFHVVVPSLPGFGFSAPPSGTGWDAARVARMWAELMDRLGYSRYGTQGGDFGAYVAPEIARIAPEHVIGVYLISGLGFPTEADLPELTEAERETYTALMSADWANGVDHHALLRAAPQTFAYGWHDSPVGALAWMVQKFKEFNASGKPLEEVISRDQILTNTSVYWFTGTFGSSAWPYYDSSGFAWPQGAPGVPTGVYSGPPGIRRLAERHTRVVHWAEDNPGGHHFTAMDQPDHLAADIRKFFGAVSREGSGW</sequence>
<feature type="active site" description="Proton acceptor" evidence="4">
    <location>
        <position position="345"/>
    </location>
</feature>
<dbReference type="Gene3D" id="3.40.50.1820">
    <property type="entry name" value="alpha/beta hydrolase"/>
    <property type="match status" value="1"/>
</dbReference>
<feature type="active site" description="Nucleophile" evidence="4">
    <location>
        <position position="169"/>
    </location>
</feature>
<reference evidence="6" key="2">
    <citation type="submission" date="2020-09" db="EMBL/GenBank/DDBJ databases">
        <authorList>
            <person name="Sun Q."/>
            <person name="Ohkuma M."/>
        </authorList>
    </citation>
    <scope>NUCLEOTIDE SEQUENCE</scope>
    <source>
        <strain evidence="6">JCM 3313</strain>
    </source>
</reference>
<dbReference type="PANTHER" id="PTHR21661">
    <property type="entry name" value="EPOXIDE HYDROLASE 1-RELATED"/>
    <property type="match status" value="1"/>
</dbReference>
<dbReference type="SUPFAM" id="SSF53474">
    <property type="entry name" value="alpha/beta-Hydrolases"/>
    <property type="match status" value="1"/>
</dbReference>
<dbReference type="PIRSF" id="PIRSF001112">
    <property type="entry name" value="Epoxide_hydrolase"/>
    <property type="match status" value="1"/>
</dbReference>
<dbReference type="GO" id="GO:0097176">
    <property type="term" value="P:epoxide metabolic process"/>
    <property type="evidence" value="ECO:0007669"/>
    <property type="project" value="TreeGrafter"/>
</dbReference>
<evidence type="ECO:0000256" key="2">
    <source>
        <dbReference type="ARBA" id="ARBA00022797"/>
    </source>
</evidence>
<dbReference type="EMBL" id="BMRG01000036">
    <property type="protein sequence ID" value="GGP87616.1"/>
    <property type="molecule type" value="Genomic_DNA"/>
</dbReference>
<keyword evidence="2" id="KW-0058">Aromatic hydrocarbons catabolism</keyword>
<dbReference type="InterPro" id="IPR010497">
    <property type="entry name" value="Epoxide_hydro_N"/>
</dbReference>
<evidence type="ECO:0000256" key="3">
    <source>
        <dbReference type="ARBA" id="ARBA00022801"/>
    </source>
</evidence>
<feature type="active site" description="Proton donor" evidence="4">
    <location>
        <position position="297"/>
    </location>
</feature>
<dbReference type="InterPro" id="IPR000639">
    <property type="entry name" value="Epox_hydrolase-like"/>
</dbReference>
<evidence type="ECO:0000313" key="7">
    <source>
        <dbReference type="Proteomes" id="UP000639606"/>
    </source>
</evidence>
<dbReference type="AlphaFoldDB" id="A0A918AUV2"/>
<dbReference type="InterPro" id="IPR029058">
    <property type="entry name" value="AB_hydrolase_fold"/>
</dbReference>
<dbReference type="RefSeq" id="WP_189227759.1">
    <property type="nucleotide sequence ID" value="NZ_BMRG01000036.1"/>
</dbReference>
<dbReference type="GO" id="GO:0004301">
    <property type="term" value="F:epoxide hydrolase activity"/>
    <property type="evidence" value="ECO:0007669"/>
    <property type="project" value="TreeGrafter"/>
</dbReference>